<dbReference type="RefSeq" id="WP_206939766.1">
    <property type="nucleotide sequence ID" value="NZ_JAFLNF010000003.1"/>
</dbReference>
<dbReference type="AlphaFoldDB" id="A0A939EQM5"/>
<dbReference type="Pfam" id="PF01266">
    <property type="entry name" value="DAO"/>
    <property type="match status" value="1"/>
</dbReference>
<protein>
    <submittedName>
        <fullName evidence="3">FAD-binding oxidoreductase</fullName>
    </submittedName>
</protein>
<name>A0A939EQM5_9HYPH</name>
<dbReference type="PANTHER" id="PTHR13847">
    <property type="entry name" value="SARCOSINE DEHYDROGENASE-RELATED"/>
    <property type="match status" value="1"/>
</dbReference>
<feature type="domain" description="FAD dependent oxidoreductase" evidence="2">
    <location>
        <begin position="10"/>
        <end position="352"/>
    </location>
</feature>
<dbReference type="Proteomes" id="UP000664779">
    <property type="component" value="Unassembled WGS sequence"/>
</dbReference>
<sequence>MSTAPHSPFDLAVAGGGIFGLNIAYRAIQAGMRVVVLEADHVGAGASGGLLGALMPHMPARWNPKKQFQFDALSSLPAHVQELEATTGMSAGYRACGRILPIVSEDRLAHHHERAEEALERWKPQDTGFSYRVEPHGAYADWLSPSAAPHGLVHETLAARVAPRDYLAALAHAIRAQNSLLEGVRLDAYDEVTGKLDASGHTGALYARNLVLATGYEIFPQIAALTGPMIGRGEKGQAVLLEGHGLEERPAIYCDGLYVVPHDNGTVAVGSTSERHDETRHVDAEMTDELLRRAVAFCPALAGRAVLERWAGVRPRCNKRDPLVGRLPGQQRTYIAAGGFKISFGIAHLLADALIAELTDTPARFSLPETFRPGHHFPGL</sequence>
<dbReference type="Gene3D" id="3.50.50.60">
    <property type="entry name" value="FAD/NAD(P)-binding domain"/>
    <property type="match status" value="1"/>
</dbReference>
<dbReference type="GO" id="GO:0005737">
    <property type="term" value="C:cytoplasm"/>
    <property type="evidence" value="ECO:0007669"/>
    <property type="project" value="TreeGrafter"/>
</dbReference>
<evidence type="ECO:0000259" key="2">
    <source>
        <dbReference type="Pfam" id="PF01266"/>
    </source>
</evidence>
<organism evidence="3 4">
    <name type="scientific">Roseibium limicola</name>
    <dbReference type="NCBI Taxonomy" id="2816037"/>
    <lineage>
        <taxon>Bacteria</taxon>
        <taxon>Pseudomonadati</taxon>
        <taxon>Pseudomonadota</taxon>
        <taxon>Alphaproteobacteria</taxon>
        <taxon>Hyphomicrobiales</taxon>
        <taxon>Stappiaceae</taxon>
        <taxon>Roseibium</taxon>
    </lineage>
</organism>
<comment type="caution">
    <text evidence="3">The sequence shown here is derived from an EMBL/GenBank/DDBJ whole genome shotgun (WGS) entry which is preliminary data.</text>
</comment>
<evidence type="ECO:0000313" key="4">
    <source>
        <dbReference type="Proteomes" id="UP000664779"/>
    </source>
</evidence>
<accession>A0A939EQM5</accession>
<keyword evidence="1" id="KW-0560">Oxidoreductase</keyword>
<evidence type="ECO:0000256" key="1">
    <source>
        <dbReference type="ARBA" id="ARBA00023002"/>
    </source>
</evidence>
<reference evidence="3" key="1">
    <citation type="submission" date="2021-03" db="EMBL/GenBank/DDBJ databases">
        <title>Roseibium sp. CAU 1637 isolated from Incheon.</title>
        <authorList>
            <person name="Kim W."/>
        </authorList>
    </citation>
    <scope>NUCLEOTIDE SEQUENCE</scope>
    <source>
        <strain evidence="3">CAU 1637</strain>
    </source>
</reference>
<dbReference type="InterPro" id="IPR036188">
    <property type="entry name" value="FAD/NAD-bd_sf"/>
</dbReference>
<dbReference type="EMBL" id="JAFLNF010000003">
    <property type="protein sequence ID" value="MBO0345304.1"/>
    <property type="molecule type" value="Genomic_DNA"/>
</dbReference>
<dbReference type="Gene3D" id="3.30.9.10">
    <property type="entry name" value="D-Amino Acid Oxidase, subunit A, domain 2"/>
    <property type="match status" value="1"/>
</dbReference>
<dbReference type="SUPFAM" id="SSF51905">
    <property type="entry name" value="FAD/NAD(P)-binding domain"/>
    <property type="match status" value="1"/>
</dbReference>
<dbReference type="InterPro" id="IPR006076">
    <property type="entry name" value="FAD-dep_OxRdtase"/>
</dbReference>
<keyword evidence="4" id="KW-1185">Reference proteome</keyword>
<dbReference type="PANTHER" id="PTHR13847:SF289">
    <property type="entry name" value="GLYCINE OXIDASE"/>
    <property type="match status" value="1"/>
</dbReference>
<proteinExistence type="predicted"/>
<dbReference type="GO" id="GO:0016491">
    <property type="term" value="F:oxidoreductase activity"/>
    <property type="evidence" value="ECO:0007669"/>
    <property type="project" value="UniProtKB-KW"/>
</dbReference>
<evidence type="ECO:0000313" key="3">
    <source>
        <dbReference type="EMBL" id="MBO0345304.1"/>
    </source>
</evidence>
<gene>
    <name evidence="3" type="ORF">J0X15_08730</name>
</gene>